<evidence type="ECO:0000313" key="2">
    <source>
        <dbReference type="EMBL" id="QOZ59308.1"/>
    </source>
</evidence>
<reference evidence="1" key="3">
    <citation type="submission" date="2022-12" db="EMBL/GenBank/DDBJ databases">
        <authorList>
            <person name="Sun Q."/>
            <person name="Zhou Y."/>
        </authorList>
    </citation>
    <scope>NUCLEOTIDE SEQUENCE</scope>
    <source>
        <strain evidence="1">CGMCC 1.15034</strain>
    </source>
</reference>
<proteinExistence type="predicted"/>
<protein>
    <recommendedName>
        <fullName evidence="5">Integrase</fullName>
    </recommendedName>
</protein>
<reference evidence="2 3" key="2">
    <citation type="submission" date="2018-06" db="EMBL/GenBank/DDBJ databases">
        <title>Comparative genomics of rhizobia nodulating Arachis hypogaea in China.</title>
        <authorList>
            <person name="Li Y."/>
        </authorList>
    </citation>
    <scope>NUCLEOTIDE SEQUENCE [LARGE SCALE GENOMIC DNA]</scope>
    <source>
        <strain evidence="2 3">CCBAU 51658</strain>
    </source>
</reference>
<accession>A0A410V3L1</accession>
<dbReference type="Proteomes" id="UP000593880">
    <property type="component" value="Chromosome"/>
</dbReference>
<dbReference type="EMBL" id="CP030057">
    <property type="protein sequence ID" value="QOZ59308.1"/>
    <property type="molecule type" value="Genomic_DNA"/>
</dbReference>
<dbReference type="RefSeq" id="WP_128964931.1">
    <property type="nucleotide sequence ID" value="NZ_BMHC01000029.1"/>
</dbReference>
<dbReference type="Proteomes" id="UP000625079">
    <property type="component" value="Unassembled WGS sequence"/>
</dbReference>
<gene>
    <name evidence="1" type="ORF">GCM10010987_73770</name>
    <name evidence="2" type="ORF">XH86_11585</name>
</gene>
<dbReference type="EMBL" id="BMHC01000029">
    <property type="protein sequence ID" value="GGI33315.1"/>
    <property type="molecule type" value="Genomic_DNA"/>
</dbReference>
<name>A0A410V3L1_9BRAD</name>
<reference evidence="1" key="1">
    <citation type="journal article" date="2014" name="Int. J. Syst. Evol. Microbiol.">
        <title>Complete genome sequence of Corynebacterium casei LMG S-19264T (=DSM 44701T), isolated from a smear-ripened cheese.</title>
        <authorList>
            <consortium name="US DOE Joint Genome Institute (JGI-PGF)"/>
            <person name="Walter F."/>
            <person name="Albersmeier A."/>
            <person name="Kalinowski J."/>
            <person name="Ruckert C."/>
        </authorList>
    </citation>
    <scope>NUCLEOTIDE SEQUENCE</scope>
    <source>
        <strain evidence="1">CGMCC 1.15034</strain>
    </source>
</reference>
<evidence type="ECO:0000313" key="3">
    <source>
        <dbReference type="Proteomes" id="UP000593880"/>
    </source>
</evidence>
<evidence type="ECO:0000313" key="1">
    <source>
        <dbReference type="EMBL" id="GGI33315.1"/>
    </source>
</evidence>
<organism evidence="1 4">
    <name type="scientific">Bradyrhizobium guangdongense</name>
    <dbReference type="NCBI Taxonomy" id="1325090"/>
    <lineage>
        <taxon>Bacteria</taxon>
        <taxon>Pseudomonadati</taxon>
        <taxon>Pseudomonadota</taxon>
        <taxon>Alphaproteobacteria</taxon>
        <taxon>Hyphomicrobiales</taxon>
        <taxon>Nitrobacteraceae</taxon>
        <taxon>Bradyrhizobium</taxon>
    </lineage>
</organism>
<dbReference type="OrthoDB" id="34459at2"/>
<evidence type="ECO:0008006" key="5">
    <source>
        <dbReference type="Google" id="ProtNLM"/>
    </source>
</evidence>
<sequence>MKHLVTLDGRYIVVRRRLWRIASPDLEEDEKSKLVKQLMATRRAVRNAKASADLDAQRAAHRAVEDAKRALASGAPVWWKDGPPDLNRYVAKNTPYAEWYTAIARSRHKEV</sequence>
<keyword evidence="3" id="KW-1185">Reference proteome</keyword>
<dbReference type="AlphaFoldDB" id="A0A410V3L1"/>
<evidence type="ECO:0000313" key="4">
    <source>
        <dbReference type="Proteomes" id="UP000625079"/>
    </source>
</evidence>